<organism evidence="1 2">
    <name type="scientific">Aureibacter tunicatorum</name>
    <dbReference type="NCBI Taxonomy" id="866807"/>
    <lineage>
        <taxon>Bacteria</taxon>
        <taxon>Pseudomonadati</taxon>
        <taxon>Bacteroidota</taxon>
        <taxon>Cytophagia</taxon>
        <taxon>Cytophagales</taxon>
        <taxon>Persicobacteraceae</taxon>
        <taxon>Aureibacter</taxon>
    </lineage>
</organism>
<comment type="caution">
    <text evidence="1">The sequence shown here is derived from an EMBL/GenBank/DDBJ whole genome shotgun (WGS) entry which is preliminary data.</text>
</comment>
<dbReference type="AlphaFoldDB" id="A0AAE3XTY3"/>
<proteinExistence type="predicted"/>
<gene>
    <name evidence="1" type="ORF">HNQ88_004991</name>
</gene>
<accession>A0AAE3XTY3</accession>
<name>A0AAE3XTY3_9BACT</name>
<dbReference type="EMBL" id="JAVDQD010000013">
    <property type="protein sequence ID" value="MDR6241904.1"/>
    <property type="molecule type" value="Genomic_DNA"/>
</dbReference>
<sequence>MYNILDFMAIFCYFKNIFHEIKYNFTLNNNTKIIASCFQLTTTGKKELKRVETRN</sequence>
<evidence type="ECO:0000313" key="1">
    <source>
        <dbReference type="EMBL" id="MDR6241904.1"/>
    </source>
</evidence>
<reference evidence="1" key="1">
    <citation type="submission" date="2023-07" db="EMBL/GenBank/DDBJ databases">
        <title>Genomic Encyclopedia of Type Strains, Phase IV (KMG-IV): sequencing the most valuable type-strain genomes for metagenomic binning, comparative biology and taxonomic classification.</title>
        <authorList>
            <person name="Goeker M."/>
        </authorList>
    </citation>
    <scope>NUCLEOTIDE SEQUENCE</scope>
    <source>
        <strain evidence="1">DSM 26174</strain>
    </source>
</reference>
<evidence type="ECO:0000313" key="2">
    <source>
        <dbReference type="Proteomes" id="UP001185092"/>
    </source>
</evidence>
<dbReference type="Proteomes" id="UP001185092">
    <property type="component" value="Unassembled WGS sequence"/>
</dbReference>
<protein>
    <submittedName>
        <fullName evidence="1">Uncharacterized protein</fullName>
    </submittedName>
</protein>
<keyword evidence="2" id="KW-1185">Reference proteome</keyword>